<dbReference type="SUPFAM" id="SSF56219">
    <property type="entry name" value="DNase I-like"/>
    <property type="match status" value="1"/>
</dbReference>
<proteinExistence type="predicted"/>
<dbReference type="Gene3D" id="3.60.10.10">
    <property type="entry name" value="Endonuclease/exonuclease/phosphatase"/>
    <property type="match status" value="1"/>
</dbReference>
<feature type="domain" description="Endonuclease/exonuclease/phosphatase" evidence="1">
    <location>
        <begin position="23"/>
        <end position="225"/>
    </location>
</feature>
<dbReference type="Pfam" id="PF03372">
    <property type="entry name" value="Exo_endo_phos"/>
    <property type="match status" value="1"/>
</dbReference>
<protein>
    <recommendedName>
        <fullName evidence="1">Endonuclease/exonuclease/phosphatase domain-containing protein</fullName>
    </recommendedName>
</protein>
<dbReference type="Proteomes" id="UP001501508">
    <property type="component" value="Unassembled WGS sequence"/>
</dbReference>
<dbReference type="InterPro" id="IPR005135">
    <property type="entry name" value="Endo/exonuclease/phosphatase"/>
</dbReference>
<evidence type="ECO:0000259" key="1">
    <source>
        <dbReference type="Pfam" id="PF03372"/>
    </source>
</evidence>
<accession>A0ABP8LJM6</accession>
<evidence type="ECO:0000313" key="3">
    <source>
        <dbReference type="Proteomes" id="UP001501508"/>
    </source>
</evidence>
<gene>
    <name evidence="2" type="ORF">GCM10023091_01000</name>
</gene>
<name>A0ABP8LJM6_9BACT</name>
<dbReference type="InterPro" id="IPR036691">
    <property type="entry name" value="Endo/exonu/phosph_ase_sf"/>
</dbReference>
<comment type="caution">
    <text evidence="2">The sequence shown here is derived from an EMBL/GenBank/DDBJ whole genome shotgun (WGS) entry which is preliminary data.</text>
</comment>
<evidence type="ECO:0000313" key="2">
    <source>
        <dbReference type="EMBL" id="GAA4430988.1"/>
    </source>
</evidence>
<dbReference type="EMBL" id="BAABEY010000001">
    <property type="protein sequence ID" value="GAA4430988.1"/>
    <property type="molecule type" value="Genomic_DNA"/>
</dbReference>
<keyword evidence="3" id="KW-1185">Reference proteome</keyword>
<reference evidence="3" key="1">
    <citation type="journal article" date="2019" name="Int. J. Syst. Evol. Microbiol.">
        <title>The Global Catalogue of Microorganisms (GCM) 10K type strain sequencing project: providing services to taxonomists for standard genome sequencing and annotation.</title>
        <authorList>
            <consortium name="The Broad Institute Genomics Platform"/>
            <consortium name="The Broad Institute Genome Sequencing Center for Infectious Disease"/>
            <person name="Wu L."/>
            <person name="Ma J."/>
        </authorList>
    </citation>
    <scope>NUCLEOTIDE SEQUENCE [LARGE SCALE GENOMIC DNA]</scope>
    <source>
        <strain evidence="3">JCM 31920</strain>
    </source>
</reference>
<organism evidence="2 3">
    <name type="scientific">Ravibacter arvi</name>
    <dbReference type="NCBI Taxonomy" id="2051041"/>
    <lineage>
        <taxon>Bacteria</taxon>
        <taxon>Pseudomonadati</taxon>
        <taxon>Bacteroidota</taxon>
        <taxon>Cytophagia</taxon>
        <taxon>Cytophagales</taxon>
        <taxon>Spirosomataceae</taxon>
        <taxon>Ravibacter</taxon>
    </lineage>
</organism>
<sequence>MLLTCLAGMSASSADKVITIRVLSFNIRHGEDNFGESNLRSVIQVIKTYKPHVVALQGVDSLALGGKLHYHMRQIALQTNMYYVYGATDQAEGGSQGIGLMSVWPFEKTQKIGLPSRPGSNPRLLLCGLIRESEKLTFRFCNAQLDYASQLDRGLQSAYVNQLLGESIQPVVLAMDMGVKPTEQPYFSFRKNWFDAARGSQLSTRVDGIPGERMDYIFIQEKTRVRVGNYKLIREFPEASSHYPILATIEFL</sequence>
<dbReference type="InterPro" id="IPR051916">
    <property type="entry name" value="GPI-anchor_lipid_remodeler"/>
</dbReference>
<dbReference type="PANTHER" id="PTHR14859">
    <property type="entry name" value="CALCOFLUOR WHITE HYPERSENSITIVE PROTEIN PRECURSOR"/>
    <property type="match status" value="1"/>
</dbReference>
<dbReference type="PANTHER" id="PTHR14859:SF15">
    <property type="entry name" value="ENDONUCLEASE_EXONUCLEASE_PHOSPHATASE DOMAIN-CONTAINING PROTEIN"/>
    <property type="match status" value="1"/>
</dbReference>